<keyword evidence="7 9" id="KW-0503">Monooxygenase</keyword>
<dbReference type="OrthoDB" id="66881at2759"/>
<dbReference type="GO" id="GO:0004499">
    <property type="term" value="F:N,N-dimethylaniline monooxygenase activity"/>
    <property type="evidence" value="ECO:0007669"/>
    <property type="project" value="InterPro"/>
</dbReference>
<keyword evidence="10" id="KW-1185">Reference proteome</keyword>
<feature type="compositionally biased region" description="Pro residues" evidence="8">
    <location>
        <begin position="63"/>
        <end position="73"/>
    </location>
</feature>
<evidence type="ECO:0000256" key="3">
    <source>
        <dbReference type="ARBA" id="ARBA00022630"/>
    </source>
</evidence>
<keyword evidence="3" id="KW-0285">Flavoprotein</keyword>
<dbReference type="AlphaFoldDB" id="A0A6A5YLM8"/>
<evidence type="ECO:0000256" key="1">
    <source>
        <dbReference type="ARBA" id="ARBA00001974"/>
    </source>
</evidence>
<dbReference type="PRINTS" id="PR00419">
    <property type="entry name" value="ADXRDTASE"/>
</dbReference>
<organism evidence="9 10">
    <name type="scientific">Lophiotrema nucula</name>
    <dbReference type="NCBI Taxonomy" id="690887"/>
    <lineage>
        <taxon>Eukaryota</taxon>
        <taxon>Fungi</taxon>
        <taxon>Dikarya</taxon>
        <taxon>Ascomycota</taxon>
        <taxon>Pezizomycotina</taxon>
        <taxon>Dothideomycetes</taxon>
        <taxon>Pleosporomycetidae</taxon>
        <taxon>Pleosporales</taxon>
        <taxon>Lophiotremataceae</taxon>
        <taxon>Lophiotrema</taxon>
    </lineage>
</organism>
<evidence type="ECO:0000256" key="2">
    <source>
        <dbReference type="ARBA" id="ARBA00009183"/>
    </source>
</evidence>
<comment type="similarity">
    <text evidence="2">Belongs to the FMO family.</text>
</comment>
<dbReference type="GO" id="GO:0050661">
    <property type="term" value="F:NADP binding"/>
    <property type="evidence" value="ECO:0007669"/>
    <property type="project" value="InterPro"/>
</dbReference>
<evidence type="ECO:0000313" key="9">
    <source>
        <dbReference type="EMBL" id="KAF2107995.1"/>
    </source>
</evidence>
<evidence type="ECO:0000256" key="8">
    <source>
        <dbReference type="SAM" id="MobiDB-lite"/>
    </source>
</evidence>
<proteinExistence type="inferred from homology"/>
<dbReference type="FunFam" id="3.50.50.60:FF:000138">
    <property type="entry name" value="Flavin-containing monooxygenase"/>
    <property type="match status" value="1"/>
</dbReference>
<dbReference type="PANTHER" id="PTHR23023">
    <property type="entry name" value="DIMETHYLANILINE MONOOXYGENASE"/>
    <property type="match status" value="1"/>
</dbReference>
<name>A0A6A5YLM8_9PLEO</name>
<evidence type="ECO:0000256" key="7">
    <source>
        <dbReference type="ARBA" id="ARBA00023033"/>
    </source>
</evidence>
<dbReference type="Pfam" id="PF13450">
    <property type="entry name" value="NAD_binding_8"/>
    <property type="match status" value="1"/>
</dbReference>
<gene>
    <name evidence="9" type="ORF">BDV96DRAFT_588074</name>
</gene>
<keyword evidence="6" id="KW-0560">Oxidoreductase</keyword>
<comment type="cofactor">
    <cofactor evidence="1">
        <name>FAD</name>
        <dbReference type="ChEBI" id="CHEBI:57692"/>
    </cofactor>
</comment>
<dbReference type="InterPro" id="IPR020946">
    <property type="entry name" value="Flavin_mOase-like"/>
</dbReference>
<dbReference type="GO" id="GO:0050660">
    <property type="term" value="F:flavin adenine dinucleotide binding"/>
    <property type="evidence" value="ECO:0007669"/>
    <property type="project" value="InterPro"/>
</dbReference>
<dbReference type="InterPro" id="IPR036188">
    <property type="entry name" value="FAD/NAD-bd_sf"/>
</dbReference>
<dbReference type="InterPro" id="IPR050346">
    <property type="entry name" value="FMO-like"/>
</dbReference>
<reference evidence="9" key="1">
    <citation type="journal article" date="2020" name="Stud. Mycol.">
        <title>101 Dothideomycetes genomes: a test case for predicting lifestyles and emergence of pathogens.</title>
        <authorList>
            <person name="Haridas S."/>
            <person name="Albert R."/>
            <person name="Binder M."/>
            <person name="Bloem J."/>
            <person name="Labutti K."/>
            <person name="Salamov A."/>
            <person name="Andreopoulos B."/>
            <person name="Baker S."/>
            <person name="Barry K."/>
            <person name="Bills G."/>
            <person name="Bluhm B."/>
            <person name="Cannon C."/>
            <person name="Castanera R."/>
            <person name="Culley D."/>
            <person name="Daum C."/>
            <person name="Ezra D."/>
            <person name="Gonzalez J."/>
            <person name="Henrissat B."/>
            <person name="Kuo A."/>
            <person name="Liang C."/>
            <person name="Lipzen A."/>
            <person name="Lutzoni F."/>
            <person name="Magnuson J."/>
            <person name="Mondo S."/>
            <person name="Nolan M."/>
            <person name="Ohm R."/>
            <person name="Pangilinan J."/>
            <person name="Park H.-J."/>
            <person name="Ramirez L."/>
            <person name="Alfaro M."/>
            <person name="Sun H."/>
            <person name="Tritt A."/>
            <person name="Yoshinaga Y."/>
            <person name="Zwiers L.-H."/>
            <person name="Turgeon B."/>
            <person name="Goodwin S."/>
            <person name="Spatafora J."/>
            <person name="Crous P."/>
            <person name="Grigoriev I."/>
        </authorList>
    </citation>
    <scope>NUCLEOTIDE SEQUENCE</scope>
    <source>
        <strain evidence="9">CBS 627.86</strain>
    </source>
</reference>
<feature type="region of interest" description="Disordered" evidence="8">
    <location>
        <begin position="46"/>
        <end position="86"/>
    </location>
</feature>
<protein>
    <submittedName>
        <fullName evidence="9">Putative dimethylaniline monooxygenase</fullName>
    </submittedName>
</protein>
<evidence type="ECO:0000256" key="6">
    <source>
        <dbReference type="ARBA" id="ARBA00023002"/>
    </source>
</evidence>
<accession>A0A6A5YLM8</accession>
<dbReference type="EMBL" id="ML977350">
    <property type="protein sequence ID" value="KAF2107995.1"/>
    <property type="molecule type" value="Genomic_DNA"/>
</dbReference>
<dbReference type="SUPFAM" id="SSF51905">
    <property type="entry name" value="FAD/NAD(P)-binding domain"/>
    <property type="match status" value="2"/>
</dbReference>
<dbReference type="Proteomes" id="UP000799770">
    <property type="component" value="Unassembled WGS sequence"/>
</dbReference>
<evidence type="ECO:0000313" key="10">
    <source>
        <dbReference type="Proteomes" id="UP000799770"/>
    </source>
</evidence>
<sequence length="500" mass="56385">MGPPPIKSVAVIGAGASGAATAAALASENYFDVIRVFERRETPGGTWIYDPSPSTPSTLHPGKLPPAVDPPLHIPNALPQTTRPTSQYRYDRTPIYSNLTTNVPEIAMSFSDTRFAYGPFVPHWIPKQYIQNYFALHHLDKYLVLNTTVEDVSLLPSNSKSKSEDADTGRQRERWKLTLRRHSLSRNLDIWWSETFDAVVIANGHYSVPFIPSVPNLEDYLKTFPGRVLHSKFYRSPSLYRNKRVVVIGNSASGHDITTQLLTSGVVKGPLYQSRRTPSRWDGSAPPEGLVWKPIISSYDASTGAITFADGSVLEDVDAVIYCTGYKPSFPFWNATKNGGELFDYENNKLRDTYLHTFHSRFPSTLALVGVPRVLTFRSFEYQAIAIARLFSGREARPLPHLQAMKEWERGRAELVKGEKRKFHDVPWDNGETMAWFRELYEVAGLPRLEGEGRVPPVLDRRTRWAIENVRKYPEPGKDGGEGEEDGWVVVHGRDSLHFI</sequence>
<dbReference type="PIRSF" id="PIRSF000332">
    <property type="entry name" value="FMO"/>
    <property type="match status" value="1"/>
</dbReference>
<dbReference type="Gene3D" id="3.50.50.60">
    <property type="entry name" value="FAD/NAD(P)-binding domain"/>
    <property type="match status" value="2"/>
</dbReference>
<dbReference type="Pfam" id="PF00743">
    <property type="entry name" value="FMO-like"/>
    <property type="match status" value="2"/>
</dbReference>
<evidence type="ECO:0000256" key="4">
    <source>
        <dbReference type="ARBA" id="ARBA00022827"/>
    </source>
</evidence>
<evidence type="ECO:0000256" key="5">
    <source>
        <dbReference type="ARBA" id="ARBA00022857"/>
    </source>
</evidence>
<dbReference type="InterPro" id="IPR000960">
    <property type="entry name" value="Flavin_mOase"/>
</dbReference>
<keyword evidence="5" id="KW-0521">NADP</keyword>
<keyword evidence="4" id="KW-0274">FAD</keyword>